<feature type="domain" description="FAD-binding" evidence="6">
    <location>
        <begin position="47"/>
        <end position="373"/>
    </location>
</feature>
<dbReference type="AlphaFoldDB" id="A0AAN7Y4K8"/>
<dbReference type="Gene3D" id="3.50.50.60">
    <property type="entry name" value="FAD/NAD(P)-binding domain"/>
    <property type="match status" value="1"/>
</dbReference>
<protein>
    <recommendedName>
        <fullName evidence="6">FAD-binding domain-containing protein</fullName>
    </recommendedName>
</protein>
<dbReference type="GO" id="GO:0004497">
    <property type="term" value="F:monooxygenase activity"/>
    <property type="evidence" value="ECO:0007669"/>
    <property type="project" value="UniProtKB-KW"/>
</dbReference>
<evidence type="ECO:0000256" key="4">
    <source>
        <dbReference type="ARBA" id="ARBA00023002"/>
    </source>
</evidence>
<dbReference type="SUPFAM" id="SSF51905">
    <property type="entry name" value="FAD/NAD(P)-binding domain"/>
    <property type="match status" value="1"/>
</dbReference>
<dbReference type="InterPro" id="IPR036188">
    <property type="entry name" value="FAD/NAD-bd_sf"/>
</dbReference>
<keyword evidence="5" id="KW-0503">Monooxygenase</keyword>
<dbReference type="InterPro" id="IPR002938">
    <property type="entry name" value="FAD-bd"/>
</dbReference>
<keyword evidence="3" id="KW-0274">FAD</keyword>
<keyword evidence="2" id="KW-0285">Flavoprotein</keyword>
<evidence type="ECO:0000259" key="6">
    <source>
        <dbReference type="Pfam" id="PF01494"/>
    </source>
</evidence>
<evidence type="ECO:0000256" key="1">
    <source>
        <dbReference type="ARBA" id="ARBA00007992"/>
    </source>
</evidence>
<comment type="caution">
    <text evidence="7">The sequence shown here is derived from an EMBL/GenBank/DDBJ whole genome shotgun (WGS) entry which is preliminary data.</text>
</comment>
<dbReference type="Proteomes" id="UP001309876">
    <property type="component" value="Unassembled WGS sequence"/>
</dbReference>
<dbReference type="SUPFAM" id="SSF54373">
    <property type="entry name" value="FAD-linked reductases, C-terminal domain"/>
    <property type="match status" value="1"/>
</dbReference>
<evidence type="ECO:0000313" key="7">
    <source>
        <dbReference type="EMBL" id="KAK5082220.1"/>
    </source>
</evidence>
<evidence type="ECO:0000256" key="3">
    <source>
        <dbReference type="ARBA" id="ARBA00022827"/>
    </source>
</evidence>
<keyword evidence="4" id="KW-0560">Oxidoreductase</keyword>
<evidence type="ECO:0000256" key="5">
    <source>
        <dbReference type="ARBA" id="ARBA00023033"/>
    </source>
</evidence>
<name>A0AAN7Y4K8_9EURO</name>
<dbReference type="PRINTS" id="PR00420">
    <property type="entry name" value="RNGMNOXGNASE"/>
</dbReference>
<accession>A0AAN7Y4K8</accession>
<reference evidence="7 8" key="1">
    <citation type="submission" date="2023-08" db="EMBL/GenBank/DDBJ databases">
        <title>Black Yeasts Isolated from many extreme environments.</title>
        <authorList>
            <person name="Coleine C."/>
            <person name="Stajich J.E."/>
            <person name="Selbmann L."/>
        </authorList>
    </citation>
    <scope>NUCLEOTIDE SEQUENCE [LARGE SCALE GENOMIC DNA]</scope>
    <source>
        <strain evidence="7 8">CCFEE 5910</strain>
    </source>
</reference>
<keyword evidence="8" id="KW-1185">Reference proteome</keyword>
<proteinExistence type="inferred from homology"/>
<evidence type="ECO:0000256" key="2">
    <source>
        <dbReference type="ARBA" id="ARBA00022630"/>
    </source>
</evidence>
<gene>
    <name evidence="7" type="ORF">LTR05_007364</name>
</gene>
<sequence>MEAQTNGVMPKPIKRVVQPPSYPTTSLEFLQSIKTHTNEALLSATKIKIIVVGAGLGGLATSCALARRGHDVTCFEQAERLGEVGAGIQMPPNSARLLLKWGLGEYLDERVVEPTCITFRRWQNGAELSRTALVPDHRQKFGAPYYVVHRAHFHDSLHQLALKLGAKVKIASRVIEYDPETPSITLANGEVHYADLIVAADGINSIARETVTGARTDSRNTGFAAYRATIDVEKIKADPEIAWIVEEAKINLWVGDGRHVMTYPIASGESFNLVLSHPLSGTAKKQSPSEVLEEMRLNFEGWDSRLIKLMSLIHTTMKWPLCNLPSISTYVHSASKMIILGDGAHAMLPYMSQGAAMAVEDGAALAEALHLASSPEDIPEALRIWNAVRWQRGCQMQEASSLNGILWHFKDGPEQEARDAAMRLGSFGKDMPNGDGIPGDTVKLNGDPNQWNDRETSQWCFGYDTEEAVRRYHSLQTLAKL</sequence>
<dbReference type="FunFam" id="3.50.50.60:FF:000115">
    <property type="entry name" value="Salicylate hydroxylase, putative"/>
    <property type="match status" value="1"/>
</dbReference>
<dbReference type="GO" id="GO:0071949">
    <property type="term" value="F:FAD binding"/>
    <property type="evidence" value="ECO:0007669"/>
    <property type="project" value="InterPro"/>
</dbReference>
<evidence type="ECO:0000313" key="8">
    <source>
        <dbReference type="Proteomes" id="UP001309876"/>
    </source>
</evidence>
<organism evidence="7 8">
    <name type="scientific">Lithohypha guttulata</name>
    <dbReference type="NCBI Taxonomy" id="1690604"/>
    <lineage>
        <taxon>Eukaryota</taxon>
        <taxon>Fungi</taxon>
        <taxon>Dikarya</taxon>
        <taxon>Ascomycota</taxon>
        <taxon>Pezizomycotina</taxon>
        <taxon>Eurotiomycetes</taxon>
        <taxon>Chaetothyriomycetidae</taxon>
        <taxon>Chaetothyriales</taxon>
        <taxon>Trichomeriaceae</taxon>
        <taxon>Lithohypha</taxon>
    </lineage>
</organism>
<dbReference type="PANTHER" id="PTHR13789">
    <property type="entry name" value="MONOOXYGENASE"/>
    <property type="match status" value="1"/>
</dbReference>
<dbReference type="PANTHER" id="PTHR13789:SF306">
    <property type="entry name" value="HYDROXYLASE, PUTATIVE-RELATED"/>
    <property type="match status" value="1"/>
</dbReference>
<dbReference type="EMBL" id="JAVRRJ010000008">
    <property type="protein sequence ID" value="KAK5082220.1"/>
    <property type="molecule type" value="Genomic_DNA"/>
</dbReference>
<comment type="similarity">
    <text evidence="1">Belongs to the paxM FAD-dependent monooxygenase family.</text>
</comment>
<dbReference type="InterPro" id="IPR050493">
    <property type="entry name" value="FAD-dep_Monooxygenase_BioMet"/>
</dbReference>
<dbReference type="Pfam" id="PF01494">
    <property type="entry name" value="FAD_binding_3"/>
    <property type="match status" value="1"/>
</dbReference>